<dbReference type="EMBL" id="ML769689">
    <property type="protein sequence ID" value="KAE9389597.1"/>
    <property type="molecule type" value="Genomic_DNA"/>
</dbReference>
<sequence length="151" mass="16607">MNMDANIQHTHAFILKAPHFCANLDGLSIEHSQLQQIFEDTSTSSSSTPLASRIGRSRAQNPTERITLSSTLSPPYLFCVTFTSSSLLSRLRERNVHVSGRTSSDSSSSLAATAVANVTMSRLLFMSLLSLPQLPFWISLCHCWDTSASWS</sequence>
<evidence type="ECO:0000313" key="1">
    <source>
        <dbReference type="EMBL" id="KAE9389597.1"/>
    </source>
</evidence>
<proteinExistence type="predicted"/>
<gene>
    <name evidence="1" type="ORF">BT96DRAFT_393793</name>
</gene>
<protein>
    <submittedName>
        <fullName evidence="1">Uncharacterized protein</fullName>
    </submittedName>
</protein>
<keyword evidence="2" id="KW-1185">Reference proteome</keyword>
<dbReference type="Proteomes" id="UP000799118">
    <property type="component" value="Unassembled WGS sequence"/>
</dbReference>
<evidence type="ECO:0000313" key="2">
    <source>
        <dbReference type="Proteomes" id="UP000799118"/>
    </source>
</evidence>
<name>A0A6A4GX03_9AGAR</name>
<reference evidence="1" key="1">
    <citation type="journal article" date="2019" name="Environ. Microbiol.">
        <title>Fungal ecological strategies reflected in gene transcription - a case study of two litter decomposers.</title>
        <authorList>
            <person name="Barbi F."/>
            <person name="Kohler A."/>
            <person name="Barry K."/>
            <person name="Baskaran P."/>
            <person name="Daum C."/>
            <person name="Fauchery L."/>
            <person name="Ihrmark K."/>
            <person name="Kuo A."/>
            <person name="LaButti K."/>
            <person name="Lipzen A."/>
            <person name="Morin E."/>
            <person name="Grigoriev I.V."/>
            <person name="Henrissat B."/>
            <person name="Lindahl B."/>
            <person name="Martin F."/>
        </authorList>
    </citation>
    <scope>NUCLEOTIDE SEQUENCE</scope>
    <source>
        <strain evidence="1">JB14</strain>
    </source>
</reference>
<accession>A0A6A4GX03</accession>
<dbReference type="AlphaFoldDB" id="A0A6A4GX03"/>
<organism evidence="1 2">
    <name type="scientific">Gymnopus androsaceus JB14</name>
    <dbReference type="NCBI Taxonomy" id="1447944"/>
    <lineage>
        <taxon>Eukaryota</taxon>
        <taxon>Fungi</taxon>
        <taxon>Dikarya</taxon>
        <taxon>Basidiomycota</taxon>
        <taxon>Agaricomycotina</taxon>
        <taxon>Agaricomycetes</taxon>
        <taxon>Agaricomycetidae</taxon>
        <taxon>Agaricales</taxon>
        <taxon>Marasmiineae</taxon>
        <taxon>Omphalotaceae</taxon>
        <taxon>Gymnopus</taxon>
    </lineage>
</organism>